<proteinExistence type="predicted"/>
<name>A0A7M4DGW6_9MICO</name>
<dbReference type="RefSeq" id="WP_156740171.1">
    <property type="nucleotide sequence ID" value="NZ_CACRYJ010000017.1"/>
</dbReference>
<evidence type="ECO:0000313" key="2">
    <source>
        <dbReference type="Proteomes" id="UP000419743"/>
    </source>
</evidence>
<accession>A0A7M4DGW6</accession>
<keyword evidence="2" id="KW-1185">Reference proteome</keyword>
<sequence>MTSSTDAPLQVSGVFPSLAQVGDFGPPRSELGVGALMPYNGVLYVQNYNSHKAASGAGVSLRRIDADLRMEVVAETLGVDGTYTNRFVHYPTGYLVIGPHVISPDHTIRTVPELTGHRLCGTTRHLTEPDTHVYVLTMEGEVFSLDLTTLACELAWDLNDELDTEGEWKVHYKDCYSSFGRLVVCSNEYAEPEWRGERARGRLAEFDGESWRILERKPFTAIGGRHEFGGTIFASGWDAASAILEVFTEADGTWRRYRLPKASHTFDHKWQTEWPRIREVEHERLLLDHHGMFYELSPWAYGNRIWGVRPISTHLWVLGDFCSWRGMFVAGADNASPSHGLNPTTAEPQSGMFFGKTDDLWSFGKPAGWGGPWWDTEVAAGEASDPYLMTGFDNKCVHVQNHGETPMTVHLEIDARGDGTFGRVSTLEVAPGALVTHTFPPGFSAHWARLVSDHDARASAQFFYT</sequence>
<dbReference type="AlphaFoldDB" id="A0A7M4DGW6"/>
<comment type="caution">
    <text evidence="1">The sequence shown here is derived from an EMBL/GenBank/DDBJ whole genome shotgun (WGS) entry which is preliminary data.</text>
</comment>
<evidence type="ECO:0000313" key="1">
    <source>
        <dbReference type="EMBL" id="VZO36159.1"/>
    </source>
</evidence>
<organism evidence="1 2">
    <name type="scientific">Occultella aeris</name>
    <dbReference type="NCBI Taxonomy" id="2761496"/>
    <lineage>
        <taxon>Bacteria</taxon>
        <taxon>Bacillati</taxon>
        <taxon>Actinomycetota</taxon>
        <taxon>Actinomycetes</taxon>
        <taxon>Micrococcales</taxon>
        <taxon>Ruaniaceae</taxon>
        <taxon>Occultella</taxon>
    </lineage>
</organism>
<dbReference type="Proteomes" id="UP000419743">
    <property type="component" value="Unassembled WGS sequence"/>
</dbReference>
<dbReference type="EMBL" id="CACRYJ010000017">
    <property type="protein sequence ID" value="VZO36159.1"/>
    <property type="molecule type" value="Genomic_DNA"/>
</dbReference>
<gene>
    <name evidence="1" type="ORF">HALOF300_01363</name>
</gene>
<reference evidence="1 2" key="1">
    <citation type="submission" date="2019-11" db="EMBL/GenBank/DDBJ databases">
        <authorList>
            <person name="Criscuolo A."/>
        </authorList>
    </citation>
    <scope>NUCLEOTIDE SEQUENCE [LARGE SCALE GENOMIC DNA]</scope>
    <source>
        <strain evidence="1">CIP111667</strain>
    </source>
</reference>
<protein>
    <submittedName>
        <fullName evidence="1">Uncharacterized protein</fullName>
    </submittedName>
</protein>